<sequence length="117" mass="14394">MYKVVRMYGDFEPWWFLDSWEEHIISSKEYEKYEEALQDYQRQWVYLSERFPMKKSKDGVMTAFWTPEDRYWCDECDEYLQNYHSLILLEAKENLPTGLQRKSPGKRPRSCKMKKKA</sequence>
<keyword evidence="3" id="KW-1185">Reference proteome</keyword>
<evidence type="ECO:0000313" key="3">
    <source>
        <dbReference type="Proteomes" id="UP000188946"/>
    </source>
</evidence>
<dbReference type="RefSeq" id="WP_076996479.1">
    <property type="nucleotide sequence ID" value="NZ_MSPR01000015.1"/>
</dbReference>
<protein>
    <submittedName>
        <fullName evidence="2">Superoxide dismutase</fullName>
    </submittedName>
</protein>
<dbReference type="EMBL" id="MSPR01000015">
    <property type="protein sequence ID" value="ONK27577.1"/>
    <property type="molecule type" value="Genomic_DNA"/>
</dbReference>
<accession>A0ABX3IC68</accession>
<comment type="caution">
    <text evidence="2">The sequence shown here is derived from an EMBL/GenBank/DDBJ whole genome shotgun (WGS) entry which is preliminary data.</text>
</comment>
<reference evidence="2 3" key="1">
    <citation type="submission" date="2016-12" db="EMBL/GenBank/DDBJ databases">
        <authorList>
            <person name="Gulvik C.A."/>
        </authorList>
    </citation>
    <scope>NUCLEOTIDE SEQUENCE [LARGE SCALE GENOMIC DNA]</scope>
    <source>
        <strain evidence="2 3">12-5202</strain>
    </source>
</reference>
<feature type="compositionally biased region" description="Basic residues" evidence="1">
    <location>
        <begin position="103"/>
        <end position="117"/>
    </location>
</feature>
<dbReference type="Pfam" id="PF06279">
    <property type="entry name" value="DUF1033"/>
    <property type="match status" value="1"/>
</dbReference>
<gene>
    <name evidence="2" type="ORF">BVE84_07770</name>
</gene>
<dbReference type="InterPro" id="IPR010434">
    <property type="entry name" value="DUF1033"/>
</dbReference>
<evidence type="ECO:0000313" key="2">
    <source>
        <dbReference type="EMBL" id="ONK27577.1"/>
    </source>
</evidence>
<evidence type="ECO:0000256" key="1">
    <source>
        <dbReference type="SAM" id="MobiDB-lite"/>
    </source>
</evidence>
<organism evidence="2 3">
    <name type="scientific">Streptococcus azizii</name>
    <dbReference type="NCBI Taxonomy" id="1579424"/>
    <lineage>
        <taxon>Bacteria</taxon>
        <taxon>Bacillati</taxon>
        <taxon>Bacillota</taxon>
        <taxon>Bacilli</taxon>
        <taxon>Lactobacillales</taxon>
        <taxon>Streptococcaceae</taxon>
        <taxon>Streptococcus</taxon>
    </lineage>
</organism>
<dbReference type="Proteomes" id="UP000188946">
    <property type="component" value="Unassembled WGS sequence"/>
</dbReference>
<name>A0ABX3IC68_9STRE</name>
<proteinExistence type="predicted"/>
<feature type="region of interest" description="Disordered" evidence="1">
    <location>
        <begin position="97"/>
        <end position="117"/>
    </location>
</feature>